<evidence type="ECO:0000256" key="2">
    <source>
        <dbReference type="ARBA" id="ARBA00022801"/>
    </source>
</evidence>
<organism evidence="4 5">
    <name type="scientific">Micromonospora fluostatini</name>
    <dbReference type="NCBI Taxonomy" id="1629071"/>
    <lineage>
        <taxon>Bacteria</taxon>
        <taxon>Bacillati</taxon>
        <taxon>Actinomycetota</taxon>
        <taxon>Actinomycetes</taxon>
        <taxon>Micromonosporales</taxon>
        <taxon>Micromonosporaceae</taxon>
        <taxon>Micromonospora</taxon>
    </lineage>
</organism>
<keyword evidence="3" id="KW-0546">Nucleotide metabolism</keyword>
<dbReference type="EC" id="3.6.1.9" evidence="3"/>
<comment type="similarity">
    <text evidence="3">Belongs to the Maf family.</text>
</comment>
<comment type="cofactor">
    <cofactor evidence="1 3">
        <name>a divalent metal cation</name>
        <dbReference type="ChEBI" id="CHEBI:60240"/>
    </cofactor>
</comment>
<proteinExistence type="inferred from homology"/>
<dbReference type="CDD" id="cd00555">
    <property type="entry name" value="Maf"/>
    <property type="match status" value="1"/>
</dbReference>
<name>A0ABY2DGP5_9ACTN</name>
<evidence type="ECO:0000313" key="5">
    <source>
        <dbReference type="Proteomes" id="UP000295626"/>
    </source>
</evidence>
<dbReference type="Gene3D" id="3.90.950.10">
    <property type="match status" value="1"/>
</dbReference>
<dbReference type="InterPro" id="IPR029001">
    <property type="entry name" value="ITPase-like_fam"/>
</dbReference>
<dbReference type="Proteomes" id="UP000295626">
    <property type="component" value="Unassembled WGS sequence"/>
</dbReference>
<dbReference type="SUPFAM" id="SSF52972">
    <property type="entry name" value="ITPase-like"/>
    <property type="match status" value="1"/>
</dbReference>
<keyword evidence="3" id="KW-0963">Cytoplasm</keyword>
<feature type="active site" description="Proton acceptor" evidence="3">
    <location>
        <position position="69"/>
    </location>
</feature>
<evidence type="ECO:0000256" key="3">
    <source>
        <dbReference type="HAMAP-Rule" id="MF_00528"/>
    </source>
</evidence>
<dbReference type="EMBL" id="SMKE01000398">
    <property type="protein sequence ID" value="TDB93584.1"/>
    <property type="molecule type" value="Genomic_DNA"/>
</dbReference>
<dbReference type="Pfam" id="PF02545">
    <property type="entry name" value="Maf"/>
    <property type="match status" value="1"/>
</dbReference>
<comment type="subcellular location">
    <subcellularLocation>
        <location evidence="3">Cytoplasm</location>
    </subcellularLocation>
</comment>
<reference evidence="4 5" key="1">
    <citation type="submission" date="2019-02" db="EMBL/GenBank/DDBJ databases">
        <title>Draft genome sequences of novel Actinobacteria.</title>
        <authorList>
            <person name="Sahin N."/>
            <person name="Ay H."/>
            <person name="Saygin H."/>
        </authorList>
    </citation>
    <scope>NUCLEOTIDE SEQUENCE [LARGE SCALE GENOMIC DNA]</scope>
    <source>
        <strain evidence="4 5">JCM 30529</strain>
    </source>
</reference>
<gene>
    <name evidence="4" type="ORF">E1091_11740</name>
</gene>
<dbReference type="PANTHER" id="PTHR43213:SF5">
    <property type="entry name" value="BIFUNCTIONAL DTTP_UTP PYROPHOSPHATASE_METHYLTRANSFERASE PROTEIN-RELATED"/>
    <property type="match status" value="1"/>
</dbReference>
<keyword evidence="5" id="KW-1185">Reference proteome</keyword>
<comment type="catalytic activity">
    <reaction evidence="3">
        <text>a 2'-deoxyribonucleoside 5'-triphosphate + H2O = a 2'-deoxyribonucleoside 5'-phosphate + diphosphate + H(+)</text>
        <dbReference type="Rhea" id="RHEA:44644"/>
        <dbReference type="ChEBI" id="CHEBI:15377"/>
        <dbReference type="ChEBI" id="CHEBI:15378"/>
        <dbReference type="ChEBI" id="CHEBI:33019"/>
        <dbReference type="ChEBI" id="CHEBI:61560"/>
        <dbReference type="ChEBI" id="CHEBI:65317"/>
        <dbReference type="EC" id="3.6.1.9"/>
    </reaction>
</comment>
<dbReference type="InterPro" id="IPR003697">
    <property type="entry name" value="Maf-like"/>
</dbReference>
<accession>A0ABY2DGP5</accession>
<protein>
    <recommendedName>
        <fullName evidence="3">Nucleoside triphosphate pyrophosphatase</fullName>
        <ecNumber evidence="3">3.6.1.9</ecNumber>
    </recommendedName>
    <alternativeName>
        <fullName evidence="3">Nucleotide pyrophosphatase</fullName>
        <shortName evidence="3">Nucleotide PPase</shortName>
    </alternativeName>
</protein>
<comment type="caution">
    <text evidence="3">Lacks conserved residue(s) required for the propagation of feature annotation.</text>
</comment>
<comment type="catalytic activity">
    <reaction evidence="3">
        <text>a ribonucleoside 5'-triphosphate + H2O = a ribonucleoside 5'-phosphate + diphosphate + H(+)</text>
        <dbReference type="Rhea" id="RHEA:23996"/>
        <dbReference type="ChEBI" id="CHEBI:15377"/>
        <dbReference type="ChEBI" id="CHEBI:15378"/>
        <dbReference type="ChEBI" id="CHEBI:33019"/>
        <dbReference type="ChEBI" id="CHEBI:58043"/>
        <dbReference type="ChEBI" id="CHEBI:61557"/>
        <dbReference type="EC" id="3.6.1.9"/>
    </reaction>
</comment>
<comment type="function">
    <text evidence="3">Nucleoside triphosphate pyrophosphatase. May have a dual role in cell division arrest and in preventing the incorporation of modified nucleotides into cellular nucleic acids.</text>
</comment>
<dbReference type="NCBIfam" id="TIGR00172">
    <property type="entry name" value="maf"/>
    <property type="match status" value="1"/>
</dbReference>
<dbReference type="PANTHER" id="PTHR43213">
    <property type="entry name" value="BIFUNCTIONAL DTTP/UTP PYROPHOSPHATASE/METHYLTRANSFERASE PROTEIN-RELATED"/>
    <property type="match status" value="1"/>
</dbReference>
<sequence>MTTVVLGSGSPSRLGLLRRAGLDPVVRASGVDETPLLGETPVRLTRRLAHAKASTVAAGVEDALVIGCDSVLEFEGVAYGKPHRPDVALDLWRRISGRTAVFHTGHCVVDTRTGRTVAEVCSTEVRFARVTEEDVVAYVATGEPLHMAGAFAIAGRGGWFVDHVAGHPSNLEGLSLPVLWRLLHRLDVRAVRLWR</sequence>
<evidence type="ECO:0000256" key="1">
    <source>
        <dbReference type="ARBA" id="ARBA00001968"/>
    </source>
</evidence>
<evidence type="ECO:0000313" key="4">
    <source>
        <dbReference type="EMBL" id="TDB93584.1"/>
    </source>
</evidence>
<comment type="caution">
    <text evidence="4">The sequence shown here is derived from an EMBL/GenBank/DDBJ whole genome shotgun (WGS) entry which is preliminary data.</text>
</comment>
<keyword evidence="2 3" id="KW-0378">Hydrolase</keyword>
<dbReference type="HAMAP" id="MF_00528">
    <property type="entry name" value="Maf"/>
    <property type="match status" value="1"/>
</dbReference>
<dbReference type="PIRSF" id="PIRSF006305">
    <property type="entry name" value="Maf"/>
    <property type="match status" value="1"/>
</dbReference>